<comment type="subcellular location">
    <subcellularLocation>
        <location evidence="1">Secreted</location>
    </subcellularLocation>
</comment>
<dbReference type="PANTHER" id="PTHR13814">
    <property type="entry name" value="FETUIN"/>
    <property type="match status" value="1"/>
</dbReference>
<keyword evidence="9" id="KW-1185">Reference proteome</keyword>
<dbReference type="CDD" id="cd00042">
    <property type="entry name" value="CY"/>
    <property type="match status" value="1"/>
</dbReference>
<dbReference type="PROSITE" id="PS51529">
    <property type="entry name" value="CYSTATIN_FETUIN_A"/>
    <property type="match status" value="2"/>
</dbReference>
<dbReference type="SMART" id="SM00043">
    <property type="entry name" value="CY"/>
    <property type="match status" value="1"/>
</dbReference>
<keyword evidence="6" id="KW-0325">Glycoprotein</keyword>
<dbReference type="FunFam" id="3.10.450.10:FF:000002">
    <property type="entry name" value="Kininogen 1"/>
    <property type="match status" value="1"/>
</dbReference>
<dbReference type="GO" id="GO:0031012">
    <property type="term" value="C:extracellular matrix"/>
    <property type="evidence" value="ECO:0007669"/>
    <property type="project" value="TreeGrafter"/>
</dbReference>
<dbReference type="Proteomes" id="UP001046870">
    <property type="component" value="Chromosome 2"/>
</dbReference>
<dbReference type="GO" id="GO:0072562">
    <property type="term" value="C:blood microparticle"/>
    <property type="evidence" value="ECO:0007669"/>
    <property type="project" value="TreeGrafter"/>
</dbReference>
<reference evidence="8" key="1">
    <citation type="submission" date="2021-01" db="EMBL/GenBank/DDBJ databases">
        <authorList>
            <person name="Zahm M."/>
            <person name="Roques C."/>
            <person name="Cabau C."/>
            <person name="Klopp C."/>
            <person name="Donnadieu C."/>
            <person name="Jouanno E."/>
            <person name="Lampietro C."/>
            <person name="Louis A."/>
            <person name="Herpin A."/>
            <person name="Echchiki A."/>
            <person name="Berthelot C."/>
            <person name="Parey E."/>
            <person name="Roest-Crollius H."/>
            <person name="Braasch I."/>
            <person name="Postlethwait J."/>
            <person name="Bobe J."/>
            <person name="Montfort J."/>
            <person name="Bouchez O."/>
            <person name="Begum T."/>
            <person name="Mejri S."/>
            <person name="Adams A."/>
            <person name="Chen W.-J."/>
            <person name="Guiguen Y."/>
        </authorList>
    </citation>
    <scope>NUCLEOTIDE SEQUENCE</scope>
    <source>
        <strain evidence="8">YG-15Mar2019-1</strain>
        <tissue evidence="8">Brain</tissue>
    </source>
</reference>
<dbReference type="EMBL" id="JAFDVH010000002">
    <property type="protein sequence ID" value="KAG7488106.1"/>
    <property type="molecule type" value="Genomic_DNA"/>
</dbReference>
<dbReference type="SUPFAM" id="SSF54403">
    <property type="entry name" value="Cystatin/monellin"/>
    <property type="match status" value="2"/>
</dbReference>
<protein>
    <recommendedName>
        <fullName evidence="7">Cystatin fetuin-A-type domain-containing protein</fullName>
    </recommendedName>
</protein>
<dbReference type="InterPro" id="IPR046350">
    <property type="entry name" value="Cystatin_sf"/>
</dbReference>
<accession>A0A9D3TG77</accession>
<dbReference type="PROSITE" id="PS01254">
    <property type="entry name" value="FETUIN_1"/>
    <property type="match status" value="1"/>
</dbReference>
<dbReference type="AlphaFoldDB" id="A0A9D3TG77"/>
<dbReference type="Gene3D" id="3.10.450.10">
    <property type="match status" value="2"/>
</dbReference>
<evidence type="ECO:0000256" key="3">
    <source>
        <dbReference type="ARBA" id="ARBA00022729"/>
    </source>
</evidence>
<dbReference type="InterPro" id="IPR001363">
    <property type="entry name" value="Prot_inh_fetuin_CS"/>
</dbReference>
<dbReference type="Pfam" id="PF00031">
    <property type="entry name" value="Cystatin"/>
    <property type="match status" value="1"/>
</dbReference>
<evidence type="ECO:0000256" key="2">
    <source>
        <dbReference type="ARBA" id="ARBA00022525"/>
    </source>
</evidence>
<keyword evidence="2" id="KW-0964">Secreted</keyword>
<gene>
    <name evidence="8" type="ORF">MATL_G00030990</name>
</gene>
<dbReference type="InterPro" id="IPR025760">
    <property type="entry name" value="Cystatin_Fetuin_A"/>
</dbReference>
<comment type="caution">
    <text evidence="8">The sequence shown here is derived from an EMBL/GenBank/DDBJ whole genome shotgun (WGS) entry which is preliminary data.</text>
</comment>
<evidence type="ECO:0000256" key="5">
    <source>
        <dbReference type="ARBA" id="ARBA00023157"/>
    </source>
</evidence>
<dbReference type="GO" id="GO:0004869">
    <property type="term" value="F:cysteine-type endopeptidase inhibitor activity"/>
    <property type="evidence" value="ECO:0007669"/>
    <property type="project" value="InterPro"/>
</dbReference>
<evidence type="ECO:0000256" key="6">
    <source>
        <dbReference type="ARBA" id="ARBA00023180"/>
    </source>
</evidence>
<evidence type="ECO:0000256" key="1">
    <source>
        <dbReference type="ARBA" id="ARBA00004613"/>
    </source>
</evidence>
<keyword evidence="4" id="KW-0677">Repeat</keyword>
<sequence>MDIALYSMAPFALQAERAMRELVALIVLVGALCTSSLPLLEHHSIACNDQGVQAAVAVFQHRFNAHRRYGYKYTVSEIESSKLVQKENSTCEFQLELGLEETKCHVVNPKPVDQCEVRQMDETKVKADCNVTLTVADGRARLKRYFCVSSTASAEELANVCPDCPSLLPLHDPQGLDSIKKALKKFNEQSNHTAYFKLLAVGRISTQYTFLGQSYFAEFAIVETSCSRQVEAEKQDACEPLCADEAHHGFCTSTLLGNDEVTVECEIYDVQVLHSSYQCKLIVNWVHFSKQVITSDNVIYAHEFIKF</sequence>
<proteinExistence type="predicted"/>
<feature type="domain" description="Cystatin fetuin-A-type" evidence="7">
    <location>
        <begin position="35"/>
        <end position="150"/>
    </location>
</feature>
<dbReference type="InterPro" id="IPR000010">
    <property type="entry name" value="Cystatin_dom"/>
</dbReference>
<keyword evidence="5" id="KW-1015">Disulfide bond</keyword>
<evidence type="ECO:0000259" key="7">
    <source>
        <dbReference type="PROSITE" id="PS51529"/>
    </source>
</evidence>
<evidence type="ECO:0000313" key="8">
    <source>
        <dbReference type="EMBL" id="KAG7488106.1"/>
    </source>
</evidence>
<dbReference type="OrthoDB" id="8780871at2759"/>
<dbReference type="InterPro" id="IPR050735">
    <property type="entry name" value="Kininogen_Fetuin_HRG"/>
</dbReference>
<evidence type="ECO:0000256" key="4">
    <source>
        <dbReference type="ARBA" id="ARBA00022737"/>
    </source>
</evidence>
<name>A0A9D3TG77_MEGAT</name>
<organism evidence="8 9">
    <name type="scientific">Megalops atlanticus</name>
    <name type="common">Tarpon</name>
    <name type="synonym">Clupea gigantea</name>
    <dbReference type="NCBI Taxonomy" id="7932"/>
    <lineage>
        <taxon>Eukaryota</taxon>
        <taxon>Metazoa</taxon>
        <taxon>Chordata</taxon>
        <taxon>Craniata</taxon>
        <taxon>Vertebrata</taxon>
        <taxon>Euteleostomi</taxon>
        <taxon>Actinopterygii</taxon>
        <taxon>Neopterygii</taxon>
        <taxon>Teleostei</taxon>
        <taxon>Elopiformes</taxon>
        <taxon>Megalopidae</taxon>
        <taxon>Megalops</taxon>
    </lineage>
</organism>
<dbReference type="PANTHER" id="PTHR13814:SF6">
    <property type="entry name" value="ALPHA-2-HS-GLYCOPROTEIN"/>
    <property type="match status" value="1"/>
</dbReference>
<evidence type="ECO:0000313" key="9">
    <source>
        <dbReference type="Proteomes" id="UP001046870"/>
    </source>
</evidence>
<keyword evidence="3" id="KW-0732">Signal</keyword>
<feature type="domain" description="Cystatin fetuin-A-type" evidence="7">
    <location>
        <begin position="159"/>
        <end position="273"/>
    </location>
</feature>